<gene>
    <name evidence="5" type="ORF">B7P43_G11268</name>
</gene>
<accession>A0A2J7PZ98</accession>
<dbReference type="STRING" id="105785.A0A2J7PZ98"/>
<evidence type="ECO:0000313" key="6">
    <source>
        <dbReference type="Proteomes" id="UP000235965"/>
    </source>
</evidence>
<evidence type="ECO:0008006" key="7">
    <source>
        <dbReference type="Google" id="ProtNLM"/>
    </source>
</evidence>
<keyword evidence="6" id="KW-1185">Reference proteome</keyword>
<feature type="region of interest" description="Disordered" evidence="3">
    <location>
        <begin position="75"/>
        <end position="113"/>
    </location>
</feature>
<dbReference type="PANTHER" id="PTHR12236">
    <property type="entry name" value="STRUCTURAL CONTITUENT OF CUTICLE"/>
    <property type="match status" value="1"/>
</dbReference>
<dbReference type="PANTHER" id="PTHR12236:SF18">
    <property type="entry name" value="CUTICULAR PROTEIN 66D"/>
    <property type="match status" value="1"/>
</dbReference>
<dbReference type="GO" id="GO:0042302">
    <property type="term" value="F:structural constituent of cuticle"/>
    <property type="evidence" value="ECO:0007669"/>
    <property type="project" value="UniProtKB-UniRule"/>
</dbReference>
<dbReference type="OrthoDB" id="8194276at2759"/>
<dbReference type="Pfam" id="PF00379">
    <property type="entry name" value="Chitin_bind_4"/>
    <property type="match status" value="1"/>
</dbReference>
<dbReference type="PROSITE" id="PS51155">
    <property type="entry name" value="CHIT_BIND_RR_2"/>
    <property type="match status" value="1"/>
</dbReference>
<dbReference type="AlphaFoldDB" id="A0A2J7PZ98"/>
<dbReference type="InterPro" id="IPR051217">
    <property type="entry name" value="Insect_Cuticle_Struc_Prot"/>
</dbReference>
<evidence type="ECO:0000256" key="3">
    <source>
        <dbReference type="SAM" id="MobiDB-lite"/>
    </source>
</evidence>
<name>A0A2J7PZ98_9NEOP</name>
<dbReference type="GO" id="GO:0031012">
    <property type="term" value="C:extracellular matrix"/>
    <property type="evidence" value="ECO:0007669"/>
    <property type="project" value="TreeGrafter"/>
</dbReference>
<feature type="signal peptide" evidence="4">
    <location>
        <begin position="1"/>
        <end position="18"/>
    </location>
</feature>
<evidence type="ECO:0000256" key="2">
    <source>
        <dbReference type="PROSITE-ProRule" id="PRU00497"/>
    </source>
</evidence>
<dbReference type="InterPro" id="IPR031311">
    <property type="entry name" value="CHIT_BIND_RR_consensus"/>
</dbReference>
<protein>
    <recommendedName>
        <fullName evidence="7">Cuticle protein</fullName>
    </recommendedName>
</protein>
<sequence>MGIKVLAEVLVIVAAVASYPVTYVEQGQQQGQQTIAPQQYRLLLQQVQPQLGAAVFQPEPHSQPQPQTQTLIYQRQPQQIQPQPQTQPQTQTLIYQRQSQQLQPQPQTQPQTQTLIYQRQPQQVQPQPQPQVYAAQRLKARPIPAQQPTVQPLQEPEDFDPNPQYQFAFDVKDDEFTNYQNRKEQREGGKTSGSYSVVDSDGFIRTVKYTADNLEGFKAQVTREPTDIVVKIPTPPPPQEQVQQPQYVAQPVPPSQPFAQVYNSVAAQPTSEQLARLRVLARQQFAAAPQPQSVQAVVPAPPPAPVQYQGVQPQVQYVPQPQAPRPKVVKAGAIGYATQQPGPSVVYQAYEE</sequence>
<dbReference type="GO" id="GO:0005615">
    <property type="term" value="C:extracellular space"/>
    <property type="evidence" value="ECO:0007669"/>
    <property type="project" value="TreeGrafter"/>
</dbReference>
<dbReference type="Proteomes" id="UP000235965">
    <property type="component" value="Unassembled WGS sequence"/>
</dbReference>
<keyword evidence="1 2" id="KW-0193">Cuticle</keyword>
<evidence type="ECO:0000313" key="5">
    <source>
        <dbReference type="EMBL" id="PNF21655.1"/>
    </source>
</evidence>
<dbReference type="InterPro" id="IPR000618">
    <property type="entry name" value="Insect_cuticle"/>
</dbReference>
<evidence type="ECO:0000256" key="4">
    <source>
        <dbReference type="SAM" id="SignalP"/>
    </source>
</evidence>
<dbReference type="EMBL" id="NEVH01020337">
    <property type="protein sequence ID" value="PNF21655.1"/>
    <property type="molecule type" value="Genomic_DNA"/>
</dbReference>
<dbReference type="PRINTS" id="PR00947">
    <property type="entry name" value="CUTICLE"/>
</dbReference>
<keyword evidence="4" id="KW-0732">Signal</keyword>
<dbReference type="InParanoid" id="A0A2J7PZ98"/>
<feature type="chain" id="PRO_5014367586" description="Cuticle protein" evidence="4">
    <location>
        <begin position="19"/>
        <end position="352"/>
    </location>
</feature>
<dbReference type="PROSITE" id="PS00233">
    <property type="entry name" value="CHIT_BIND_RR_1"/>
    <property type="match status" value="1"/>
</dbReference>
<comment type="caution">
    <text evidence="5">The sequence shown here is derived from an EMBL/GenBank/DDBJ whole genome shotgun (WGS) entry which is preliminary data.</text>
</comment>
<proteinExistence type="predicted"/>
<evidence type="ECO:0000256" key="1">
    <source>
        <dbReference type="ARBA" id="ARBA00022460"/>
    </source>
</evidence>
<organism evidence="5 6">
    <name type="scientific">Cryptotermes secundus</name>
    <dbReference type="NCBI Taxonomy" id="105785"/>
    <lineage>
        <taxon>Eukaryota</taxon>
        <taxon>Metazoa</taxon>
        <taxon>Ecdysozoa</taxon>
        <taxon>Arthropoda</taxon>
        <taxon>Hexapoda</taxon>
        <taxon>Insecta</taxon>
        <taxon>Pterygota</taxon>
        <taxon>Neoptera</taxon>
        <taxon>Polyneoptera</taxon>
        <taxon>Dictyoptera</taxon>
        <taxon>Blattodea</taxon>
        <taxon>Blattoidea</taxon>
        <taxon>Termitoidae</taxon>
        <taxon>Kalotermitidae</taxon>
        <taxon>Cryptotermitinae</taxon>
        <taxon>Cryptotermes</taxon>
    </lineage>
</organism>
<reference evidence="5 6" key="1">
    <citation type="submission" date="2017-12" db="EMBL/GenBank/DDBJ databases">
        <title>Hemimetabolous genomes reveal molecular basis of termite eusociality.</title>
        <authorList>
            <person name="Harrison M.C."/>
            <person name="Jongepier E."/>
            <person name="Robertson H.M."/>
            <person name="Arning N."/>
            <person name="Bitard-Feildel T."/>
            <person name="Chao H."/>
            <person name="Childers C.P."/>
            <person name="Dinh H."/>
            <person name="Doddapaneni H."/>
            <person name="Dugan S."/>
            <person name="Gowin J."/>
            <person name="Greiner C."/>
            <person name="Han Y."/>
            <person name="Hu H."/>
            <person name="Hughes D.S.T."/>
            <person name="Huylmans A.-K."/>
            <person name="Kemena C."/>
            <person name="Kremer L.P.M."/>
            <person name="Lee S.L."/>
            <person name="Lopez-Ezquerra A."/>
            <person name="Mallet L."/>
            <person name="Monroy-Kuhn J.M."/>
            <person name="Moser A."/>
            <person name="Murali S.C."/>
            <person name="Muzny D.M."/>
            <person name="Otani S."/>
            <person name="Piulachs M.-D."/>
            <person name="Poelchau M."/>
            <person name="Qu J."/>
            <person name="Schaub F."/>
            <person name="Wada-Katsumata A."/>
            <person name="Worley K.C."/>
            <person name="Xie Q."/>
            <person name="Ylla G."/>
            <person name="Poulsen M."/>
            <person name="Gibbs R.A."/>
            <person name="Schal C."/>
            <person name="Richards S."/>
            <person name="Belles X."/>
            <person name="Korb J."/>
            <person name="Bornberg-Bauer E."/>
        </authorList>
    </citation>
    <scope>NUCLEOTIDE SEQUENCE [LARGE SCALE GENOMIC DNA]</scope>
    <source>
        <tissue evidence="5">Whole body</tissue>
    </source>
</reference>